<sequence length="189" mass="22012">METNIKNIQTEIKIQKAFIKLVNLNGFDKLTVKSLVTEAQINRGTFYLHYLDKYDLIEKYENEVLLQIEDIFDKYPKASSTDIKSDKYDNAFFQLFRYLYSQKELAIVLMKSPDSVIIRKAKPLILQIVHSGAMFEDKVPTDFANEILSQGIIDFILYWLSQNPVRNPKDAYNIFLNSRSLSPELLSQD</sequence>
<accession>A0A0R1IZX0</accession>
<reference evidence="4 5" key="1">
    <citation type="journal article" date="2015" name="Genome Announc.">
        <title>Expanding the biotechnology potential of lactobacilli through comparative genomics of 213 strains and associated genera.</title>
        <authorList>
            <person name="Sun Z."/>
            <person name="Harris H.M."/>
            <person name="McCann A."/>
            <person name="Guo C."/>
            <person name="Argimon S."/>
            <person name="Zhang W."/>
            <person name="Yang X."/>
            <person name="Jeffery I.B."/>
            <person name="Cooney J.C."/>
            <person name="Kagawa T.F."/>
            <person name="Liu W."/>
            <person name="Song Y."/>
            <person name="Salvetti E."/>
            <person name="Wrobel A."/>
            <person name="Rasinkangas P."/>
            <person name="Parkhill J."/>
            <person name="Rea M.C."/>
            <person name="O'Sullivan O."/>
            <person name="Ritari J."/>
            <person name="Douillard F.P."/>
            <person name="Paul Ross R."/>
            <person name="Yang R."/>
            <person name="Briner A.E."/>
            <person name="Felis G.E."/>
            <person name="de Vos W.M."/>
            <person name="Barrangou R."/>
            <person name="Klaenhammer T.R."/>
            <person name="Caufield P.W."/>
            <person name="Cui Y."/>
            <person name="Zhang H."/>
            <person name="O'Toole P.W."/>
        </authorList>
    </citation>
    <scope>NUCLEOTIDE SEQUENCE [LARGE SCALE GENOMIC DNA]</scope>
    <source>
        <strain evidence="4 5">DSM 20183</strain>
    </source>
</reference>
<dbReference type="InterPro" id="IPR009057">
    <property type="entry name" value="Homeodomain-like_sf"/>
</dbReference>
<dbReference type="EMBL" id="AZDG01000008">
    <property type="protein sequence ID" value="KRK64741.1"/>
    <property type="molecule type" value="Genomic_DNA"/>
</dbReference>
<protein>
    <submittedName>
        <fullName evidence="4">Transcriptional regulator</fullName>
    </submittedName>
</protein>
<dbReference type="Proteomes" id="UP000050929">
    <property type="component" value="Unassembled WGS sequence"/>
</dbReference>
<dbReference type="RefSeq" id="WP_057765354.1">
    <property type="nucleotide sequence ID" value="NZ_AZDG01000008.1"/>
</dbReference>
<dbReference type="PATRIC" id="fig|1423811.3.peg.2027"/>
<feature type="DNA-binding region" description="H-T-H motif" evidence="2">
    <location>
        <begin position="31"/>
        <end position="50"/>
    </location>
</feature>
<keyword evidence="1 2" id="KW-0238">DNA-binding</keyword>
<keyword evidence="5" id="KW-1185">Reference proteome</keyword>
<dbReference type="Gene3D" id="1.10.357.10">
    <property type="entry name" value="Tetracycline Repressor, domain 2"/>
    <property type="match status" value="1"/>
</dbReference>
<name>A0A0R1IZX0_9LACO</name>
<evidence type="ECO:0000256" key="1">
    <source>
        <dbReference type="ARBA" id="ARBA00023125"/>
    </source>
</evidence>
<dbReference type="InterPro" id="IPR050624">
    <property type="entry name" value="HTH-type_Tx_Regulator"/>
</dbReference>
<dbReference type="Pfam" id="PF00440">
    <property type="entry name" value="TetR_N"/>
    <property type="match status" value="1"/>
</dbReference>
<comment type="caution">
    <text evidence="4">The sequence shown here is derived from an EMBL/GenBank/DDBJ whole genome shotgun (WGS) entry which is preliminary data.</text>
</comment>
<feature type="domain" description="HTH tetR-type" evidence="3">
    <location>
        <begin position="8"/>
        <end position="68"/>
    </location>
</feature>
<dbReference type="PROSITE" id="PS50977">
    <property type="entry name" value="HTH_TETR_2"/>
    <property type="match status" value="1"/>
</dbReference>
<dbReference type="OrthoDB" id="9810250at2"/>
<evidence type="ECO:0000313" key="4">
    <source>
        <dbReference type="EMBL" id="KRK64741.1"/>
    </source>
</evidence>
<dbReference type="PANTHER" id="PTHR43479">
    <property type="entry name" value="ACREF/ENVCD OPERON REPRESSOR-RELATED"/>
    <property type="match status" value="1"/>
</dbReference>
<dbReference type="AlphaFoldDB" id="A0A0R1IZX0"/>
<evidence type="ECO:0000313" key="5">
    <source>
        <dbReference type="Proteomes" id="UP000050929"/>
    </source>
</evidence>
<evidence type="ECO:0000259" key="3">
    <source>
        <dbReference type="PROSITE" id="PS50977"/>
    </source>
</evidence>
<dbReference type="GO" id="GO:0003677">
    <property type="term" value="F:DNA binding"/>
    <property type="evidence" value="ECO:0007669"/>
    <property type="project" value="UniProtKB-UniRule"/>
</dbReference>
<dbReference type="SUPFAM" id="SSF46689">
    <property type="entry name" value="Homeodomain-like"/>
    <property type="match status" value="1"/>
</dbReference>
<organism evidence="4 5">
    <name type="scientific">Companilactobacillus tucceti DSM 20183</name>
    <dbReference type="NCBI Taxonomy" id="1423811"/>
    <lineage>
        <taxon>Bacteria</taxon>
        <taxon>Bacillati</taxon>
        <taxon>Bacillota</taxon>
        <taxon>Bacilli</taxon>
        <taxon>Lactobacillales</taxon>
        <taxon>Lactobacillaceae</taxon>
        <taxon>Companilactobacillus</taxon>
    </lineage>
</organism>
<dbReference type="InterPro" id="IPR001647">
    <property type="entry name" value="HTH_TetR"/>
</dbReference>
<proteinExistence type="predicted"/>
<evidence type="ECO:0000256" key="2">
    <source>
        <dbReference type="PROSITE-ProRule" id="PRU00335"/>
    </source>
</evidence>
<dbReference type="PANTHER" id="PTHR43479:SF7">
    <property type="entry name" value="TETR-FAMILY TRANSCRIPTIONAL REGULATOR"/>
    <property type="match status" value="1"/>
</dbReference>
<gene>
    <name evidence="4" type="ORF">FC72_GL001983</name>
</gene>
<dbReference type="STRING" id="1423811.FC72_GL001983"/>